<comment type="similarity">
    <text evidence="2">Belongs to the DapA family.</text>
</comment>
<accession>A0A1L7ALH9</accession>
<dbReference type="EMBL" id="CP015584">
    <property type="protein sequence ID" value="APT59625.1"/>
    <property type="molecule type" value="Genomic_DNA"/>
</dbReference>
<dbReference type="KEGG" id="rgi:RGI145_20020"/>
<evidence type="ECO:0000256" key="3">
    <source>
        <dbReference type="PIRSR" id="PIRSR001365-1"/>
    </source>
</evidence>
<reference evidence="5 6" key="1">
    <citation type="submission" date="2016-05" db="EMBL/GenBank/DDBJ databases">
        <title>Complete Genome and Methylome Analysis of Psychrotrophic Bacterial Isolates from Antarctic Lake Untersee.</title>
        <authorList>
            <person name="Fomenkov A."/>
            <person name="Akimov V.N."/>
            <person name="Vasilyeva L.V."/>
            <person name="Andersen D."/>
            <person name="Vincze T."/>
            <person name="Roberts R.J."/>
        </authorList>
    </citation>
    <scope>NUCLEOTIDE SEQUENCE [LARGE SCALE GENOMIC DNA]</scope>
    <source>
        <strain evidence="5 6">U14-5</strain>
    </source>
</reference>
<dbReference type="CDD" id="cd00408">
    <property type="entry name" value="DHDPS-like"/>
    <property type="match status" value="1"/>
</dbReference>
<name>A0A1L7ALH9_9PROT</name>
<protein>
    <submittedName>
        <fullName evidence="5">Dihydrodipicolinate synthase family protein</fullName>
    </submittedName>
</protein>
<dbReference type="InterPro" id="IPR002220">
    <property type="entry name" value="DapA-like"/>
</dbReference>
<sequence length="295" mass="31053">MPRDTQPFGLSCALTTPFEADGAVDLARLVAQAGWCLEQGCGSVTVFGTTGEGASIGLSARRAILAALKEAGFDFGRSVVAGVAASAMEDALEQARMAYDQGCRAILLAPPFYFKNPSEEGLFRWFSAFLDGLGDAARDVILYNIPSVTAVPLPVSLITRLREAYPRAILGVKDSSGDWSYAQELLAAHRDLVILIGDERRLAQAVRIGAQGAISGMANIHPDRLLKIIGTGEADPAMDKAVDELLKYPVTPAVKALVAARTGDPAWANTRAPLLPLSSDEAGALGARLQAIFGG</sequence>
<evidence type="ECO:0000256" key="1">
    <source>
        <dbReference type="ARBA" id="ARBA00023239"/>
    </source>
</evidence>
<dbReference type="SUPFAM" id="SSF51569">
    <property type="entry name" value="Aldolase"/>
    <property type="match status" value="1"/>
</dbReference>
<dbReference type="InterPro" id="IPR013785">
    <property type="entry name" value="Aldolase_TIM"/>
</dbReference>
<feature type="active site" description="Proton donor/acceptor" evidence="3">
    <location>
        <position position="143"/>
    </location>
</feature>
<dbReference type="Proteomes" id="UP000185494">
    <property type="component" value="Chromosome 2"/>
</dbReference>
<dbReference type="PANTHER" id="PTHR12128">
    <property type="entry name" value="DIHYDRODIPICOLINATE SYNTHASE"/>
    <property type="match status" value="1"/>
</dbReference>
<dbReference type="RefSeq" id="WP_075800337.1">
    <property type="nucleotide sequence ID" value="NZ_CP015584.1"/>
</dbReference>
<gene>
    <name evidence="5" type="ORF">RGI145_20020</name>
</gene>
<evidence type="ECO:0000256" key="2">
    <source>
        <dbReference type="PIRNR" id="PIRNR001365"/>
    </source>
</evidence>
<dbReference type="AlphaFoldDB" id="A0A1L7ALH9"/>
<keyword evidence="1 2" id="KW-0456">Lyase</keyword>
<feature type="active site" description="Schiff-base intermediate with substrate" evidence="3">
    <location>
        <position position="173"/>
    </location>
</feature>
<dbReference type="SMART" id="SM01130">
    <property type="entry name" value="DHDPS"/>
    <property type="match status" value="1"/>
</dbReference>
<feature type="binding site" evidence="4">
    <location>
        <position position="214"/>
    </location>
    <ligand>
        <name>pyruvate</name>
        <dbReference type="ChEBI" id="CHEBI:15361"/>
    </ligand>
</feature>
<dbReference type="PANTHER" id="PTHR12128:SF67">
    <property type="entry name" value="BLR3884 PROTEIN"/>
    <property type="match status" value="1"/>
</dbReference>
<dbReference type="PRINTS" id="PR00146">
    <property type="entry name" value="DHPICSNTHASE"/>
</dbReference>
<evidence type="ECO:0000256" key="4">
    <source>
        <dbReference type="PIRSR" id="PIRSR001365-2"/>
    </source>
</evidence>
<evidence type="ECO:0000313" key="5">
    <source>
        <dbReference type="EMBL" id="APT59625.1"/>
    </source>
</evidence>
<dbReference type="Gene3D" id="3.20.20.70">
    <property type="entry name" value="Aldolase class I"/>
    <property type="match status" value="1"/>
</dbReference>
<dbReference type="GO" id="GO:0008840">
    <property type="term" value="F:4-hydroxy-tetrahydrodipicolinate synthase activity"/>
    <property type="evidence" value="ECO:0007669"/>
    <property type="project" value="TreeGrafter"/>
</dbReference>
<dbReference type="STRING" id="257708.RGI145_20020"/>
<dbReference type="Pfam" id="PF00701">
    <property type="entry name" value="DHDPS"/>
    <property type="match status" value="1"/>
</dbReference>
<dbReference type="eggNOG" id="COG0329">
    <property type="taxonomic scope" value="Bacteria"/>
</dbReference>
<organism evidence="5 6">
    <name type="scientific">Roseomonas gilardii</name>
    <dbReference type="NCBI Taxonomy" id="257708"/>
    <lineage>
        <taxon>Bacteria</taxon>
        <taxon>Pseudomonadati</taxon>
        <taxon>Pseudomonadota</taxon>
        <taxon>Alphaproteobacteria</taxon>
        <taxon>Acetobacterales</taxon>
        <taxon>Roseomonadaceae</taxon>
        <taxon>Roseomonas</taxon>
    </lineage>
</organism>
<dbReference type="PIRSF" id="PIRSF001365">
    <property type="entry name" value="DHDPS"/>
    <property type="match status" value="1"/>
</dbReference>
<evidence type="ECO:0000313" key="6">
    <source>
        <dbReference type="Proteomes" id="UP000185494"/>
    </source>
</evidence>
<feature type="binding site" evidence="4">
    <location>
        <position position="50"/>
    </location>
    <ligand>
        <name>pyruvate</name>
        <dbReference type="ChEBI" id="CHEBI:15361"/>
    </ligand>
</feature>
<proteinExistence type="inferred from homology"/>